<evidence type="ECO:0000256" key="1">
    <source>
        <dbReference type="SAM" id="Phobius"/>
    </source>
</evidence>
<evidence type="ECO:0000313" key="4">
    <source>
        <dbReference type="Proteomes" id="UP000233256"/>
    </source>
</evidence>
<keyword evidence="1" id="KW-0472">Membrane</keyword>
<evidence type="ECO:0000256" key="2">
    <source>
        <dbReference type="SAM" id="SignalP"/>
    </source>
</evidence>
<protein>
    <recommendedName>
        <fullName evidence="5">Type 4 fimbrial biogenesis protein PilX N-terminal domain-containing protein</fullName>
    </recommendedName>
</protein>
<keyword evidence="2" id="KW-0732">Signal</keyword>
<sequence length="783" mass="86360">MTCKSSSPEPGVNYAAAFCAAVSNSAASAAAPCGSKRLRGSTTAIVLVVSTVMFILGISYSMLVRRQSSMVHQQTVREIAYSIGEATIEMASQMLKETLRNPESELFKRLAASKSDFQSQGSYGPEELVFETSQGRLTLFDQFRDILEEMAAPFGGITSGSVAATVEFNPSDFTFYEGKYEDNEHEKFGTVVVRVTVDFLGVKSSVGVRHQVRILTARPPVFHNFTLYVQKATTTSAGSGSQAQDRFNVISIDRQGDPDRSTGIPITLDNGMSHADWRDLTQGNMGTFRDYIYRKQGWIYLGGGPLVLNLSFGENDNTFSEDFHFFRKSPSSSGRTYRDYDADNKPEFSTLRSFYQVNNWDQGIYTFNNGEQNETTLLKLLPMSMRKTSLLHLYGKNENSAPCASPTLVMGQVHARFLRIAAVRAQQDKIPGMIPQGEHIFPLPFFPDNQQPTLSAIKSILTATAGSGTTADTTYQDSVDKALDEGSGALWDDWKDPSRNPILYRRVMSRPVQRSYNCSMDFIRTANTVASFSDSGNEFTLTEGDKYLFHTLTEDSHKPPDSANFRGFSTFRDFMDSECVNPTKRKKFFSGKNKDKFCRIFTQTSGISPSGSPETGDKFMNALKARGMLFDPLQGSSMEQLKLGSMIYVDGDCEIGNVQIMASGVIIARGKLTITDNIIDDSQAGRVNLLTLCSLEGNIEISQNVTDLNAYLVALSGEVINKRALGILGGVAMKKMTSASFGEWKKYGGNISFNPMLKADPSSSDFLGCMFVDVSPFPLFVQQ</sequence>
<evidence type="ECO:0008006" key="5">
    <source>
        <dbReference type="Google" id="ProtNLM"/>
    </source>
</evidence>
<dbReference type="AlphaFoldDB" id="A0A2N1PMM4"/>
<gene>
    <name evidence="3" type="ORF">CVV64_13550</name>
</gene>
<keyword evidence="1" id="KW-1133">Transmembrane helix</keyword>
<dbReference type="EMBL" id="PGXC01000015">
    <property type="protein sequence ID" value="PKK89588.1"/>
    <property type="molecule type" value="Genomic_DNA"/>
</dbReference>
<dbReference type="Proteomes" id="UP000233256">
    <property type="component" value="Unassembled WGS sequence"/>
</dbReference>
<evidence type="ECO:0000313" key="3">
    <source>
        <dbReference type="EMBL" id="PKK89588.1"/>
    </source>
</evidence>
<feature type="transmembrane region" description="Helical" evidence="1">
    <location>
        <begin position="43"/>
        <end position="63"/>
    </location>
</feature>
<keyword evidence="1" id="KW-0812">Transmembrane</keyword>
<feature type="signal peptide" evidence="2">
    <location>
        <begin position="1"/>
        <end position="29"/>
    </location>
</feature>
<comment type="caution">
    <text evidence="3">The sequence shown here is derived from an EMBL/GenBank/DDBJ whole genome shotgun (WGS) entry which is preliminary data.</text>
</comment>
<accession>A0A2N1PMM4</accession>
<proteinExistence type="predicted"/>
<reference evidence="3 4" key="1">
    <citation type="journal article" date="2017" name="ISME J.">
        <title>Potential for microbial H2 and metal transformations associated with novel bacteria and archaea in deep terrestrial subsurface sediments.</title>
        <authorList>
            <person name="Hernsdorf A.W."/>
            <person name="Amano Y."/>
            <person name="Miyakawa K."/>
            <person name="Ise K."/>
            <person name="Suzuki Y."/>
            <person name="Anantharaman K."/>
            <person name="Probst A."/>
            <person name="Burstein D."/>
            <person name="Thomas B.C."/>
            <person name="Banfield J.F."/>
        </authorList>
    </citation>
    <scope>NUCLEOTIDE SEQUENCE [LARGE SCALE GENOMIC DNA]</scope>
    <source>
        <strain evidence="3">HGW-Wallbacteria-1</strain>
    </source>
</reference>
<name>A0A2N1PMM4_9BACT</name>
<organism evidence="3 4">
    <name type="scientific">Candidatus Wallbacteria bacterium HGW-Wallbacteria-1</name>
    <dbReference type="NCBI Taxonomy" id="2013854"/>
    <lineage>
        <taxon>Bacteria</taxon>
        <taxon>Candidatus Walliibacteriota</taxon>
    </lineage>
</organism>
<feature type="chain" id="PRO_5014987879" description="Type 4 fimbrial biogenesis protein PilX N-terminal domain-containing protein" evidence="2">
    <location>
        <begin position="30"/>
        <end position="783"/>
    </location>
</feature>